<evidence type="ECO:0000313" key="3">
    <source>
        <dbReference type="Proteomes" id="UP001189429"/>
    </source>
</evidence>
<keyword evidence="3" id="KW-1185">Reference proteome</keyword>
<comment type="caution">
    <text evidence="2">The sequence shown here is derived from an EMBL/GenBank/DDBJ whole genome shotgun (WGS) entry which is preliminary data.</text>
</comment>
<organism evidence="2 3">
    <name type="scientific">Prorocentrum cordatum</name>
    <dbReference type="NCBI Taxonomy" id="2364126"/>
    <lineage>
        <taxon>Eukaryota</taxon>
        <taxon>Sar</taxon>
        <taxon>Alveolata</taxon>
        <taxon>Dinophyceae</taxon>
        <taxon>Prorocentrales</taxon>
        <taxon>Prorocentraceae</taxon>
        <taxon>Prorocentrum</taxon>
    </lineage>
</organism>
<sequence length="170" mass="17014">MRALPASLPVRRPGPSCGSSGRARRRRVGCGLLRRAPSCASGPRRTLPDLSSDPTGTCQRNGRGPGGGGGGGRGRGRGRGGGGGRAKGFEMHHAACGPPHVQTCAGCAEKFCPRLGGSATVSSSLSTTGSPLALGTARLNTTGSPLALGTRRQRVTAVRSHATAAPRPTG</sequence>
<dbReference type="EMBL" id="CAUYUJ010014761">
    <property type="protein sequence ID" value="CAK0845723.1"/>
    <property type="molecule type" value="Genomic_DNA"/>
</dbReference>
<proteinExistence type="predicted"/>
<feature type="compositionally biased region" description="Gly residues" evidence="1">
    <location>
        <begin position="63"/>
        <end position="86"/>
    </location>
</feature>
<evidence type="ECO:0000313" key="2">
    <source>
        <dbReference type="EMBL" id="CAK0845723.1"/>
    </source>
</evidence>
<accession>A0ABN9TIK3</accession>
<name>A0ABN9TIK3_9DINO</name>
<reference evidence="2" key="1">
    <citation type="submission" date="2023-10" db="EMBL/GenBank/DDBJ databases">
        <authorList>
            <person name="Chen Y."/>
            <person name="Shah S."/>
            <person name="Dougan E. K."/>
            <person name="Thang M."/>
            <person name="Chan C."/>
        </authorList>
    </citation>
    <scope>NUCLEOTIDE SEQUENCE [LARGE SCALE GENOMIC DNA]</scope>
</reference>
<evidence type="ECO:0000256" key="1">
    <source>
        <dbReference type="SAM" id="MobiDB-lite"/>
    </source>
</evidence>
<protein>
    <submittedName>
        <fullName evidence="2">Uncharacterized protein</fullName>
    </submittedName>
</protein>
<dbReference type="Proteomes" id="UP001189429">
    <property type="component" value="Unassembled WGS sequence"/>
</dbReference>
<gene>
    <name evidence="2" type="ORF">PCOR1329_LOCUS39432</name>
</gene>
<feature type="region of interest" description="Disordered" evidence="1">
    <location>
        <begin position="1"/>
        <end position="86"/>
    </location>
</feature>
<feature type="compositionally biased region" description="Low complexity" evidence="1">
    <location>
        <begin position="10"/>
        <end position="21"/>
    </location>
</feature>